<dbReference type="InterPro" id="IPR000577">
    <property type="entry name" value="Carb_kinase_FGGY"/>
</dbReference>
<dbReference type="GO" id="GO:0006072">
    <property type="term" value="P:glycerol-3-phosphate metabolic process"/>
    <property type="evidence" value="ECO:0007669"/>
    <property type="project" value="InterPro"/>
</dbReference>
<dbReference type="PANTHER" id="PTHR10196">
    <property type="entry name" value="SUGAR KINASE"/>
    <property type="match status" value="1"/>
</dbReference>
<feature type="binding site" evidence="9">
    <location>
        <position position="11"/>
    </location>
    <ligand>
        <name>ADP</name>
        <dbReference type="ChEBI" id="CHEBI:456216"/>
    </ligand>
</feature>
<sequence>MTTVLSLDQGTTSSRAILFDQEGRPAGLAQQEFPQLYPQPGHVEHDPEAIWKSQLETAQKVAAEAQRDGREIAAIGITNQRETIVLWERSTGKPVANAIVWQSRITAPRCEQLKADGYADVIREKTGLVIDAYFSASKIEYLLDHTPGLRARAERGEILCGTIDTFLISRLTGGRVHVTDASNASRTQLLNIKTLDWDDELLKLFRVPREMLPEVRPSSAILGETDTSLFGKSIPIGSAVGDQQAATFGQACFQEGAAKNTYGTGCFMLMNVGQTPRLSRNGLLTTIGWKIGEEVTYCLEGSVFIAGAAIQWLRDGLKIIKSSSEVESLQISVNDTGGVYFVPAFVGLGTPYWDSSARGTIVGITRGTTQAHIVRAAVESMAYQTMDVLETMQQDSGITLQELKVDGGATVNNSLLQFQADLLNVPVQRPKIQETTALGAAYLAGLATGVWKDLKELATHWSLDREFLPKMEQPERERCANDWKRAVERARGWVE</sequence>
<dbReference type="NCBIfam" id="NF000756">
    <property type="entry name" value="PRK00047.1"/>
    <property type="match status" value="1"/>
</dbReference>
<keyword evidence="7 9" id="KW-0067">ATP-binding</keyword>
<feature type="binding site" evidence="9">
    <location>
        <position position="82"/>
    </location>
    <ligand>
        <name>sn-glycerol 3-phosphate</name>
        <dbReference type="ChEBI" id="CHEBI:57597"/>
    </ligand>
</feature>
<dbReference type="GO" id="GO:0005829">
    <property type="term" value="C:cytosol"/>
    <property type="evidence" value="ECO:0007669"/>
    <property type="project" value="TreeGrafter"/>
</dbReference>
<feature type="binding site" evidence="9">
    <location>
        <position position="12"/>
    </location>
    <ligand>
        <name>ATP</name>
        <dbReference type="ChEBI" id="CHEBI:30616"/>
    </ligand>
</feature>
<keyword evidence="3 9" id="KW-0808">Transferase</keyword>
<evidence type="ECO:0000313" key="14">
    <source>
        <dbReference type="Proteomes" id="UP000199518"/>
    </source>
</evidence>
<comment type="function">
    <text evidence="9">Key enzyme in the regulation of glycerol uptake and metabolism. Catalyzes the phosphorylation of glycerol to yield sn-glycerol 3-phosphate.</text>
</comment>
<dbReference type="SUPFAM" id="SSF53067">
    <property type="entry name" value="Actin-like ATPase domain"/>
    <property type="match status" value="2"/>
</dbReference>
<keyword evidence="5 9" id="KW-0418">Kinase</keyword>
<dbReference type="InterPro" id="IPR005999">
    <property type="entry name" value="Glycerol_kin"/>
</dbReference>
<comment type="similarity">
    <text evidence="2 9 10">Belongs to the FGGY kinase family.</text>
</comment>
<evidence type="ECO:0000256" key="4">
    <source>
        <dbReference type="ARBA" id="ARBA00022741"/>
    </source>
</evidence>
<dbReference type="InterPro" id="IPR018484">
    <property type="entry name" value="FGGY_N"/>
</dbReference>
<dbReference type="FunFam" id="3.30.420.40:FF:000008">
    <property type="entry name" value="Glycerol kinase"/>
    <property type="match status" value="1"/>
</dbReference>
<dbReference type="UniPathway" id="UPA00618">
    <property type="reaction ID" value="UER00672"/>
</dbReference>
<feature type="binding site" evidence="9">
    <location>
        <position position="133"/>
    </location>
    <ligand>
        <name>glycerol</name>
        <dbReference type="ChEBI" id="CHEBI:17754"/>
    </ligand>
</feature>
<evidence type="ECO:0000256" key="3">
    <source>
        <dbReference type="ARBA" id="ARBA00022679"/>
    </source>
</evidence>
<keyword evidence="14" id="KW-1185">Reference proteome</keyword>
<keyword evidence="4 9" id="KW-0547">Nucleotide-binding</keyword>
<evidence type="ECO:0000256" key="5">
    <source>
        <dbReference type="ARBA" id="ARBA00022777"/>
    </source>
</evidence>
<evidence type="ECO:0000259" key="12">
    <source>
        <dbReference type="Pfam" id="PF02782"/>
    </source>
</evidence>
<comment type="pathway">
    <text evidence="1 9">Polyol metabolism; glycerol degradation via glycerol kinase pathway; sn-glycerol 3-phosphate from glycerol: step 1/1.</text>
</comment>
<feature type="binding site" evidence="9">
    <location>
        <position position="307"/>
    </location>
    <ligand>
        <name>ATP</name>
        <dbReference type="ChEBI" id="CHEBI:30616"/>
    </ligand>
</feature>
<dbReference type="Gene3D" id="3.30.420.40">
    <property type="match status" value="2"/>
</dbReference>
<feature type="binding site" evidence="9">
    <location>
        <position position="412"/>
    </location>
    <ligand>
        <name>ADP</name>
        <dbReference type="ChEBI" id="CHEBI:456216"/>
    </ligand>
</feature>
<feature type="binding site" evidence="9">
    <location>
        <position position="408"/>
    </location>
    <ligand>
        <name>ATP</name>
        <dbReference type="ChEBI" id="CHEBI:30616"/>
    </ligand>
</feature>
<dbReference type="PROSITE" id="PS00445">
    <property type="entry name" value="FGGY_KINASES_2"/>
    <property type="match status" value="1"/>
</dbReference>
<organism evidence="13 14">
    <name type="scientific">Planctomicrobium piriforme</name>
    <dbReference type="NCBI Taxonomy" id="1576369"/>
    <lineage>
        <taxon>Bacteria</taxon>
        <taxon>Pseudomonadati</taxon>
        <taxon>Planctomycetota</taxon>
        <taxon>Planctomycetia</taxon>
        <taxon>Planctomycetales</taxon>
        <taxon>Planctomycetaceae</taxon>
        <taxon>Planctomicrobium</taxon>
    </lineage>
</organism>
<dbReference type="EC" id="2.7.1.30" evidence="9"/>
<evidence type="ECO:0000256" key="7">
    <source>
        <dbReference type="ARBA" id="ARBA00022840"/>
    </source>
</evidence>
<feature type="binding site" evidence="9">
    <location>
        <position position="13"/>
    </location>
    <ligand>
        <name>ATP</name>
        <dbReference type="ChEBI" id="CHEBI:30616"/>
    </ligand>
</feature>
<dbReference type="AlphaFoldDB" id="A0A1I3QI73"/>
<evidence type="ECO:0000256" key="10">
    <source>
        <dbReference type="RuleBase" id="RU003733"/>
    </source>
</evidence>
<dbReference type="PIRSF" id="PIRSF000538">
    <property type="entry name" value="GlpK"/>
    <property type="match status" value="1"/>
</dbReference>
<dbReference type="CDD" id="cd07786">
    <property type="entry name" value="FGGY_EcGK_like"/>
    <property type="match status" value="1"/>
</dbReference>
<dbReference type="FunFam" id="3.30.420.40:FF:000007">
    <property type="entry name" value="Glycerol kinase"/>
    <property type="match status" value="1"/>
</dbReference>
<evidence type="ECO:0000256" key="6">
    <source>
        <dbReference type="ARBA" id="ARBA00022798"/>
    </source>
</evidence>
<dbReference type="HAMAP" id="MF_00186">
    <property type="entry name" value="Glycerol_kin"/>
    <property type="match status" value="1"/>
</dbReference>
<dbReference type="RefSeq" id="WP_092054899.1">
    <property type="nucleotide sequence ID" value="NZ_FOQD01000018.1"/>
</dbReference>
<dbReference type="InterPro" id="IPR018485">
    <property type="entry name" value="FGGY_C"/>
</dbReference>
<gene>
    <name evidence="9" type="primary">glpK</name>
    <name evidence="13" type="ORF">SAMN05421753_11888</name>
</gene>
<dbReference type="GO" id="GO:0019563">
    <property type="term" value="P:glycerol catabolic process"/>
    <property type="evidence" value="ECO:0007669"/>
    <property type="project" value="UniProtKB-UniRule"/>
</dbReference>
<dbReference type="Pfam" id="PF00370">
    <property type="entry name" value="FGGY_N"/>
    <property type="match status" value="1"/>
</dbReference>
<feature type="binding site" evidence="9">
    <location>
        <position position="264"/>
    </location>
    <ligand>
        <name>ADP</name>
        <dbReference type="ChEBI" id="CHEBI:456216"/>
    </ligand>
</feature>
<evidence type="ECO:0000256" key="8">
    <source>
        <dbReference type="ARBA" id="ARBA00052101"/>
    </source>
</evidence>
<feature type="binding site" evidence="9">
    <location>
        <position position="11"/>
    </location>
    <ligand>
        <name>ATP</name>
        <dbReference type="ChEBI" id="CHEBI:30616"/>
    </ligand>
</feature>
<feature type="binding site" evidence="9">
    <location>
        <position position="243"/>
    </location>
    <ligand>
        <name>glycerol</name>
        <dbReference type="ChEBI" id="CHEBI:17754"/>
    </ligand>
</feature>
<comment type="catalytic activity">
    <reaction evidence="8 9">
        <text>glycerol + ATP = sn-glycerol 3-phosphate + ADP + H(+)</text>
        <dbReference type="Rhea" id="RHEA:21644"/>
        <dbReference type="ChEBI" id="CHEBI:15378"/>
        <dbReference type="ChEBI" id="CHEBI:17754"/>
        <dbReference type="ChEBI" id="CHEBI:30616"/>
        <dbReference type="ChEBI" id="CHEBI:57597"/>
        <dbReference type="ChEBI" id="CHEBI:456216"/>
        <dbReference type="EC" id="2.7.1.30"/>
    </reaction>
</comment>
<proteinExistence type="inferred from homology"/>
<dbReference type="Proteomes" id="UP000199518">
    <property type="component" value="Unassembled WGS sequence"/>
</dbReference>
<dbReference type="Pfam" id="PF02782">
    <property type="entry name" value="FGGY_C"/>
    <property type="match status" value="1"/>
</dbReference>
<feature type="binding site" evidence="9">
    <location>
        <position position="81"/>
    </location>
    <ligand>
        <name>glycerol</name>
        <dbReference type="ChEBI" id="CHEBI:17754"/>
    </ligand>
</feature>
<feature type="binding site" evidence="9">
    <location>
        <position position="82"/>
    </location>
    <ligand>
        <name>glycerol</name>
        <dbReference type="ChEBI" id="CHEBI:17754"/>
    </ligand>
</feature>
<feature type="binding site" evidence="9">
    <location>
        <position position="311"/>
    </location>
    <ligand>
        <name>ATP</name>
        <dbReference type="ChEBI" id="CHEBI:30616"/>
    </ligand>
</feature>
<feature type="binding site" evidence="9">
    <location>
        <position position="242"/>
    </location>
    <ligand>
        <name>sn-glycerol 3-phosphate</name>
        <dbReference type="ChEBI" id="CHEBI:57597"/>
    </ligand>
</feature>
<feature type="binding site" evidence="9">
    <location>
        <position position="81"/>
    </location>
    <ligand>
        <name>sn-glycerol 3-phosphate</name>
        <dbReference type="ChEBI" id="CHEBI:57597"/>
    </ligand>
</feature>
<feature type="binding site" evidence="9">
    <location>
        <position position="11"/>
    </location>
    <ligand>
        <name>sn-glycerol 3-phosphate</name>
        <dbReference type="ChEBI" id="CHEBI:57597"/>
    </ligand>
</feature>
<evidence type="ECO:0000256" key="9">
    <source>
        <dbReference type="HAMAP-Rule" id="MF_00186"/>
    </source>
</evidence>
<accession>A0A1I3QI73</accession>
<dbReference type="InterPro" id="IPR043129">
    <property type="entry name" value="ATPase_NBD"/>
</dbReference>
<feature type="binding site" evidence="9">
    <location>
        <position position="133"/>
    </location>
    <ligand>
        <name>sn-glycerol 3-phosphate</name>
        <dbReference type="ChEBI" id="CHEBI:57597"/>
    </ligand>
</feature>
<feature type="binding site" evidence="9">
    <location>
        <position position="264"/>
    </location>
    <ligand>
        <name>ATP</name>
        <dbReference type="ChEBI" id="CHEBI:30616"/>
    </ligand>
</feature>
<feature type="binding site" evidence="9">
    <location>
        <position position="307"/>
    </location>
    <ligand>
        <name>ADP</name>
        <dbReference type="ChEBI" id="CHEBI:456216"/>
    </ligand>
</feature>
<evidence type="ECO:0000256" key="1">
    <source>
        <dbReference type="ARBA" id="ARBA00005190"/>
    </source>
</evidence>
<dbReference type="InterPro" id="IPR018483">
    <property type="entry name" value="Carb_kinase_FGGY_CS"/>
</dbReference>
<dbReference type="GO" id="GO:0004370">
    <property type="term" value="F:glycerol kinase activity"/>
    <property type="evidence" value="ECO:0007669"/>
    <property type="project" value="UniProtKB-UniRule"/>
</dbReference>
<feature type="binding site" evidence="9">
    <location>
        <position position="242"/>
    </location>
    <ligand>
        <name>glycerol</name>
        <dbReference type="ChEBI" id="CHEBI:17754"/>
    </ligand>
</feature>
<dbReference type="OrthoDB" id="9805576at2"/>
<dbReference type="PANTHER" id="PTHR10196:SF69">
    <property type="entry name" value="GLYCEROL KINASE"/>
    <property type="match status" value="1"/>
</dbReference>
<feature type="binding site" evidence="9">
    <location>
        <position position="15"/>
    </location>
    <ligand>
        <name>ADP</name>
        <dbReference type="ChEBI" id="CHEBI:456216"/>
    </ligand>
</feature>
<evidence type="ECO:0000259" key="11">
    <source>
        <dbReference type="Pfam" id="PF00370"/>
    </source>
</evidence>
<comment type="activity regulation">
    <text evidence="9">Inhibited by fructose 1,6-bisphosphate (FBP).</text>
</comment>
<protein>
    <recommendedName>
        <fullName evidence="9">Glycerol kinase</fullName>
        <ecNumber evidence="9">2.7.1.30</ecNumber>
    </recommendedName>
    <alternativeName>
        <fullName evidence="9">ATP:glycerol 3-phosphotransferase</fullName>
    </alternativeName>
    <alternativeName>
        <fullName evidence="9">Glycerokinase</fullName>
        <shortName evidence="9">GK</shortName>
    </alternativeName>
</protein>
<evidence type="ECO:0000256" key="2">
    <source>
        <dbReference type="ARBA" id="ARBA00009156"/>
    </source>
</evidence>
<feature type="domain" description="Carbohydrate kinase FGGY N-terminal" evidence="11">
    <location>
        <begin position="4"/>
        <end position="249"/>
    </location>
</feature>
<evidence type="ECO:0000313" key="13">
    <source>
        <dbReference type="EMBL" id="SFJ33219.1"/>
    </source>
</evidence>
<dbReference type="NCBIfam" id="TIGR01311">
    <property type="entry name" value="glycerol_kin"/>
    <property type="match status" value="1"/>
</dbReference>
<reference evidence="14" key="1">
    <citation type="submission" date="2016-10" db="EMBL/GenBank/DDBJ databases">
        <authorList>
            <person name="Varghese N."/>
            <person name="Submissions S."/>
        </authorList>
    </citation>
    <scope>NUCLEOTIDE SEQUENCE [LARGE SCALE GENOMIC DNA]</scope>
    <source>
        <strain evidence="14">DSM 26348</strain>
    </source>
</reference>
<name>A0A1I3QI73_9PLAN</name>
<dbReference type="GO" id="GO:0005524">
    <property type="term" value="F:ATP binding"/>
    <property type="evidence" value="ECO:0007669"/>
    <property type="project" value="UniProtKB-UniRule"/>
</dbReference>
<dbReference type="STRING" id="1576369.SAMN05421753_11888"/>
<dbReference type="EMBL" id="FOQD01000018">
    <property type="protein sequence ID" value="SFJ33219.1"/>
    <property type="molecule type" value="Genomic_DNA"/>
</dbReference>
<feature type="domain" description="Carbohydrate kinase FGGY C-terminal" evidence="12">
    <location>
        <begin position="259"/>
        <end position="447"/>
    </location>
</feature>
<keyword evidence="6 9" id="KW-0319">Glycerol metabolism</keyword>
<feature type="binding site" evidence="9">
    <location>
        <position position="408"/>
    </location>
    <ligand>
        <name>ADP</name>
        <dbReference type="ChEBI" id="CHEBI:456216"/>
    </ligand>
</feature>